<reference evidence="1" key="1">
    <citation type="journal article" date="2012" name="Nature">
        <title>The oyster genome reveals stress adaptation and complexity of shell formation.</title>
        <authorList>
            <person name="Zhang G."/>
            <person name="Fang X."/>
            <person name="Guo X."/>
            <person name="Li L."/>
            <person name="Luo R."/>
            <person name="Xu F."/>
            <person name="Yang P."/>
            <person name="Zhang L."/>
            <person name="Wang X."/>
            <person name="Qi H."/>
            <person name="Xiong Z."/>
            <person name="Que H."/>
            <person name="Xie Y."/>
            <person name="Holland P.W."/>
            <person name="Paps J."/>
            <person name="Zhu Y."/>
            <person name="Wu F."/>
            <person name="Chen Y."/>
            <person name="Wang J."/>
            <person name="Peng C."/>
            <person name="Meng J."/>
            <person name="Yang L."/>
            <person name="Liu J."/>
            <person name="Wen B."/>
            <person name="Zhang N."/>
            <person name="Huang Z."/>
            <person name="Zhu Q."/>
            <person name="Feng Y."/>
            <person name="Mount A."/>
            <person name="Hedgecock D."/>
            <person name="Xu Z."/>
            <person name="Liu Y."/>
            <person name="Domazet-Loso T."/>
            <person name="Du Y."/>
            <person name="Sun X."/>
            <person name="Zhang S."/>
            <person name="Liu B."/>
            <person name="Cheng P."/>
            <person name="Jiang X."/>
            <person name="Li J."/>
            <person name="Fan D."/>
            <person name="Wang W."/>
            <person name="Fu W."/>
            <person name="Wang T."/>
            <person name="Wang B."/>
            <person name="Zhang J."/>
            <person name="Peng Z."/>
            <person name="Li Y."/>
            <person name="Li N."/>
            <person name="Wang J."/>
            <person name="Chen M."/>
            <person name="He Y."/>
            <person name="Tan F."/>
            <person name="Song X."/>
            <person name="Zheng Q."/>
            <person name="Huang R."/>
            <person name="Yang H."/>
            <person name="Du X."/>
            <person name="Chen L."/>
            <person name="Yang M."/>
            <person name="Gaffney P.M."/>
            <person name="Wang S."/>
            <person name="Luo L."/>
            <person name="She Z."/>
            <person name="Ming Y."/>
            <person name="Huang W."/>
            <person name="Zhang S."/>
            <person name="Huang B."/>
            <person name="Zhang Y."/>
            <person name="Qu T."/>
            <person name="Ni P."/>
            <person name="Miao G."/>
            <person name="Wang J."/>
            <person name="Wang Q."/>
            <person name="Steinberg C.E."/>
            <person name="Wang H."/>
            <person name="Li N."/>
            <person name="Qian L."/>
            <person name="Zhang G."/>
            <person name="Li Y."/>
            <person name="Yang H."/>
            <person name="Liu X."/>
            <person name="Wang J."/>
            <person name="Yin Y."/>
            <person name="Wang J."/>
        </authorList>
    </citation>
    <scope>NUCLEOTIDE SEQUENCE [LARGE SCALE GENOMIC DNA]</scope>
    <source>
        <strain evidence="1">05x7-T-G4-1.051#20</strain>
    </source>
</reference>
<protein>
    <submittedName>
        <fullName evidence="1">Uncharacterized protein</fullName>
    </submittedName>
</protein>
<dbReference type="EMBL" id="JH818836">
    <property type="protein sequence ID" value="EKC20414.1"/>
    <property type="molecule type" value="Genomic_DNA"/>
</dbReference>
<dbReference type="AlphaFoldDB" id="K1PNG0"/>
<organism evidence="1">
    <name type="scientific">Magallana gigas</name>
    <name type="common">Pacific oyster</name>
    <name type="synonym">Crassostrea gigas</name>
    <dbReference type="NCBI Taxonomy" id="29159"/>
    <lineage>
        <taxon>Eukaryota</taxon>
        <taxon>Metazoa</taxon>
        <taxon>Spiralia</taxon>
        <taxon>Lophotrochozoa</taxon>
        <taxon>Mollusca</taxon>
        <taxon>Bivalvia</taxon>
        <taxon>Autobranchia</taxon>
        <taxon>Pteriomorphia</taxon>
        <taxon>Ostreida</taxon>
        <taxon>Ostreoidea</taxon>
        <taxon>Ostreidae</taxon>
        <taxon>Magallana</taxon>
    </lineage>
</organism>
<dbReference type="Gene3D" id="2.60.40.10">
    <property type="entry name" value="Immunoglobulins"/>
    <property type="match status" value="1"/>
</dbReference>
<sequence>MFEIKDVTLDDAGYYNGGEALDKARSCGGVVLIVNDKPTKPEIRGDLRILINTSTELTCSSNSTSAPDYYSKIVTLSYTWFVNATRMNRETNQTLRLKVIRDGPDKIIITPQPNTNMQDNGMVTVREGETFGPYQCLVDCHPPCNVTWTYMNSTGHLGNISTNGNLSLPQINKDIKLFQCVATWGTETKKEKNITLNVQCELF</sequence>
<proteinExistence type="predicted"/>
<accession>K1PNG0</accession>
<dbReference type="InterPro" id="IPR013783">
    <property type="entry name" value="Ig-like_fold"/>
</dbReference>
<evidence type="ECO:0000313" key="1">
    <source>
        <dbReference type="EMBL" id="EKC20414.1"/>
    </source>
</evidence>
<name>K1PNG0_MAGGI</name>
<dbReference type="PROSITE" id="PS50835">
    <property type="entry name" value="IG_LIKE"/>
    <property type="match status" value="1"/>
</dbReference>
<dbReference type="HOGENOM" id="CLU_1350073_0_0_1"/>
<gene>
    <name evidence="1" type="ORF">CGI_10006067</name>
</gene>
<dbReference type="InParanoid" id="K1PNG0"/>
<dbReference type="InterPro" id="IPR007110">
    <property type="entry name" value="Ig-like_dom"/>
</dbReference>